<organism evidence="2">
    <name type="scientific">Heliothis virescens</name>
    <name type="common">Tobacco budworm moth</name>
    <dbReference type="NCBI Taxonomy" id="7102"/>
    <lineage>
        <taxon>Eukaryota</taxon>
        <taxon>Metazoa</taxon>
        <taxon>Ecdysozoa</taxon>
        <taxon>Arthropoda</taxon>
        <taxon>Hexapoda</taxon>
        <taxon>Insecta</taxon>
        <taxon>Pterygota</taxon>
        <taxon>Neoptera</taxon>
        <taxon>Endopterygota</taxon>
        <taxon>Lepidoptera</taxon>
        <taxon>Glossata</taxon>
        <taxon>Ditrysia</taxon>
        <taxon>Noctuoidea</taxon>
        <taxon>Noctuidae</taxon>
        <taxon>Heliothinae</taxon>
        <taxon>Heliothis</taxon>
    </lineage>
</organism>
<feature type="region of interest" description="Disordered" evidence="1">
    <location>
        <begin position="1"/>
        <end position="22"/>
    </location>
</feature>
<evidence type="ECO:0000313" key="2">
    <source>
        <dbReference type="EMBL" id="PCG68008.1"/>
    </source>
</evidence>
<feature type="region of interest" description="Disordered" evidence="1">
    <location>
        <begin position="59"/>
        <end position="78"/>
    </location>
</feature>
<gene>
    <name evidence="2" type="ORF">B5V51_5698</name>
</gene>
<feature type="compositionally biased region" description="Polar residues" evidence="1">
    <location>
        <begin position="63"/>
        <end position="75"/>
    </location>
</feature>
<proteinExistence type="predicted"/>
<comment type="caution">
    <text evidence="2">The sequence shown here is derived from an EMBL/GenBank/DDBJ whole genome shotgun (WGS) entry which is preliminary data.</text>
</comment>
<dbReference type="AlphaFoldDB" id="A0A2A4J8K5"/>
<feature type="compositionally biased region" description="Polar residues" evidence="1">
    <location>
        <begin position="1"/>
        <end position="11"/>
    </location>
</feature>
<name>A0A2A4J8K5_HELVI</name>
<sequence length="159" mass="18044">MRRSNTWSPDSHPQRRPRPDVTGVPRESAVLLELRSWTGTVAFKLWRLLHHVALLAGEAPRRPNSQPPAVSQSKSTRIEIQNKEIRKDQGLLSWARPSVDVSPSSPGSRSGLHGSFFSCWLDPLRSPLDGWRAAALAPRAHRWFLMMRRDDKYSESVAM</sequence>
<accession>A0A2A4J8K5</accession>
<protein>
    <submittedName>
        <fullName evidence="2">Uncharacterized protein</fullName>
    </submittedName>
</protein>
<reference evidence="2" key="1">
    <citation type="submission" date="2017-09" db="EMBL/GenBank/DDBJ databases">
        <title>Contemporary evolution of a Lepidopteran species, Heliothis virescens, in response to modern agricultural practices.</title>
        <authorList>
            <person name="Fritz M.L."/>
            <person name="Deyonke A.M."/>
            <person name="Papanicolaou A."/>
            <person name="Micinski S."/>
            <person name="Westbrook J."/>
            <person name="Gould F."/>
        </authorList>
    </citation>
    <scope>NUCLEOTIDE SEQUENCE [LARGE SCALE GENOMIC DNA]</scope>
    <source>
        <strain evidence="2">HvINT-</strain>
        <tissue evidence="2">Whole body</tissue>
    </source>
</reference>
<evidence type="ECO:0000256" key="1">
    <source>
        <dbReference type="SAM" id="MobiDB-lite"/>
    </source>
</evidence>
<dbReference type="EMBL" id="NWSH01002545">
    <property type="protein sequence ID" value="PCG68008.1"/>
    <property type="molecule type" value="Genomic_DNA"/>
</dbReference>